<dbReference type="Proteomes" id="UP000075683">
    <property type="component" value="Unassembled WGS sequence"/>
</dbReference>
<evidence type="ECO:0000313" key="2">
    <source>
        <dbReference type="Proteomes" id="UP000075683"/>
    </source>
</evidence>
<dbReference type="AlphaFoldDB" id="A0A150M4U5"/>
<proteinExistence type="predicted"/>
<accession>A0A150M4U5</accession>
<gene>
    <name evidence="1" type="ORF">B4135_2156</name>
</gene>
<evidence type="ECO:0000313" key="1">
    <source>
        <dbReference type="EMBL" id="KYD19232.1"/>
    </source>
</evidence>
<reference evidence="1 2" key="1">
    <citation type="submission" date="2016-01" db="EMBL/GenBank/DDBJ databases">
        <title>Draft Genome Sequences of Seven Thermophilic Sporeformers Isolated from Foods.</title>
        <authorList>
            <person name="Berendsen E.M."/>
            <person name="Wells-Bennik M.H."/>
            <person name="Krawcyk A.O."/>
            <person name="De Jong A."/>
            <person name="Holsappel S."/>
            <person name="Eijlander R.T."/>
            <person name="Kuipers O.P."/>
        </authorList>
    </citation>
    <scope>NUCLEOTIDE SEQUENCE [LARGE SCALE GENOMIC DNA]</scope>
    <source>
        <strain evidence="1 2">B4135</strain>
    </source>
</reference>
<organism evidence="1 2">
    <name type="scientific">Caldibacillus debilis</name>
    <dbReference type="NCBI Taxonomy" id="301148"/>
    <lineage>
        <taxon>Bacteria</taxon>
        <taxon>Bacillati</taxon>
        <taxon>Bacillota</taxon>
        <taxon>Bacilli</taxon>
        <taxon>Bacillales</taxon>
        <taxon>Bacillaceae</taxon>
        <taxon>Caldibacillus</taxon>
    </lineage>
</organism>
<dbReference type="EMBL" id="LQYT01000043">
    <property type="protein sequence ID" value="KYD19232.1"/>
    <property type="molecule type" value="Genomic_DNA"/>
</dbReference>
<comment type="caution">
    <text evidence="1">The sequence shown here is derived from an EMBL/GenBank/DDBJ whole genome shotgun (WGS) entry which is preliminary data.</text>
</comment>
<sequence length="48" mass="5669">MKWKGRRKILDGENMRTLIQLELKAVRSFPMRRDKISGAIVEALREAR</sequence>
<name>A0A150M4U5_9BACI</name>
<protein>
    <submittedName>
        <fullName evidence="1">Uncharacterized protein</fullName>
    </submittedName>
</protein>
<dbReference type="STRING" id="301148.B4135_2156"/>